<accession>A0AA50EWP9</accession>
<sequence length="201" mass="24435">MVLNWARLYIDLCHPKKLELSIQFKPKNEYSKCFNKYLQGLHYWFNKNQKIPLIIPGFSYSYNFQHHGGNLNYKYNFNYKMKQQEMDFKQLNPLANEIQELLRQGIINNEQLTEALRYLKYLSEHTNERQKLSYDELNKLFNIFGERIDKSIKDFKEEVERQFKNLTQDKKDIQEIKELLKNNNQDLEEIKKRLSAVEKKL</sequence>
<feature type="coiled-coil region" evidence="1">
    <location>
        <begin position="156"/>
        <end position="200"/>
    </location>
</feature>
<dbReference type="EMBL" id="OR269951">
    <property type="protein sequence ID" value="WLW14334.1"/>
    <property type="molecule type" value="Genomic_RNA"/>
</dbReference>
<keyword evidence="1" id="KW-0175">Coiled coil</keyword>
<reference evidence="2" key="2">
    <citation type="submission" date="2023-06" db="EMBL/GenBank/DDBJ databases">
        <authorList>
            <person name="Aboughanem-Sabanadzovic N."/>
            <person name="Allen T."/>
            <person name="Frelichowski J."/>
            <person name="Scheffler J."/>
            <person name="Sabanadzovic S."/>
        </authorList>
    </citation>
    <scope>NUCLEOTIDE SEQUENCE</scope>
    <source>
        <strain evidence="2">DEC02-76</strain>
    </source>
</reference>
<reference evidence="2" key="1">
    <citation type="journal article" date="2023" name="Viruses">
        <title>Discovery and Analyses of Caulimovirid-like Sequences in Upland Cotton (Gossypium hirsutum).</title>
        <authorList>
            <person name="Aboughanem-Sabanadzovic N."/>
            <person name="Allen T.W."/>
            <person name="Frelichowski J."/>
            <person name="Scheffler J."/>
            <person name="Sabanadzovic S."/>
        </authorList>
    </citation>
    <scope>NUCLEOTIDE SEQUENCE</scope>
    <source>
        <strain evidence="2">DEC02-76</strain>
    </source>
</reference>
<organism evidence="2">
    <name type="scientific">Endogenous cotton pararetrovirus</name>
    <dbReference type="NCBI Taxonomy" id="3062848"/>
    <lineage>
        <taxon>Viruses</taxon>
        <taxon>Riboviria</taxon>
        <taxon>Pararnavirae</taxon>
        <taxon>Artverviricota</taxon>
        <taxon>Revtraviricetes</taxon>
        <taxon>Ortervirales</taxon>
    </lineage>
</organism>
<evidence type="ECO:0000256" key="1">
    <source>
        <dbReference type="SAM" id="Coils"/>
    </source>
</evidence>
<evidence type="ECO:0000313" key="2">
    <source>
        <dbReference type="EMBL" id="WLW14334.1"/>
    </source>
</evidence>
<proteinExistence type="predicted"/>
<protein>
    <submittedName>
        <fullName evidence="2">P24 protein</fullName>
    </submittedName>
</protein>
<name>A0AA50EWP9_9VIRU</name>